<evidence type="ECO:0000259" key="7">
    <source>
        <dbReference type="Pfam" id="PF17917"/>
    </source>
</evidence>
<dbReference type="InterPro" id="IPR043502">
    <property type="entry name" value="DNA/RNA_pol_sf"/>
</dbReference>
<dbReference type="GO" id="GO:0003964">
    <property type="term" value="F:RNA-directed DNA polymerase activity"/>
    <property type="evidence" value="ECO:0007669"/>
    <property type="project" value="UniProtKB-KW"/>
</dbReference>
<evidence type="ECO:0000313" key="10">
    <source>
        <dbReference type="Proteomes" id="UP000321393"/>
    </source>
</evidence>
<evidence type="ECO:0000256" key="2">
    <source>
        <dbReference type="ARBA" id="ARBA00022695"/>
    </source>
</evidence>
<keyword evidence="3" id="KW-0540">Nuclease</keyword>
<accession>A0A5D3BCB4</accession>
<keyword evidence="1" id="KW-0808">Transferase</keyword>
<dbReference type="PANTHER" id="PTHR34072">
    <property type="entry name" value="ENZYMATIC POLYPROTEIN-RELATED"/>
    <property type="match status" value="1"/>
</dbReference>
<dbReference type="Proteomes" id="UP000321947">
    <property type="component" value="Unassembled WGS sequence"/>
</dbReference>
<evidence type="ECO:0000313" key="11">
    <source>
        <dbReference type="Proteomes" id="UP000321947"/>
    </source>
</evidence>
<dbReference type="GO" id="GO:0004519">
    <property type="term" value="F:endonuclease activity"/>
    <property type="evidence" value="ECO:0007669"/>
    <property type="project" value="UniProtKB-KW"/>
</dbReference>
<dbReference type="SUPFAM" id="SSF56672">
    <property type="entry name" value="DNA/RNA polymerases"/>
    <property type="match status" value="1"/>
</dbReference>
<evidence type="ECO:0000313" key="8">
    <source>
        <dbReference type="EMBL" id="KAA0067126.1"/>
    </source>
</evidence>
<dbReference type="EMBL" id="SSTE01000699">
    <property type="protein sequence ID" value="KAA0067126.1"/>
    <property type="molecule type" value="Genomic_DNA"/>
</dbReference>
<keyword evidence="2" id="KW-0548">Nucleotidyltransferase</keyword>
<dbReference type="AlphaFoldDB" id="A0A5D3BCB4"/>
<organism evidence="9 11">
    <name type="scientific">Cucumis melo var. makuwa</name>
    <name type="common">Oriental melon</name>
    <dbReference type="NCBI Taxonomy" id="1194695"/>
    <lineage>
        <taxon>Eukaryota</taxon>
        <taxon>Viridiplantae</taxon>
        <taxon>Streptophyta</taxon>
        <taxon>Embryophyta</taxon>
        <taxon>Tracheophyta</taxon>
        <taxon>Spermatophyta</taxon>
        <taxon>Magnoliopsida</taxon>
        <taxon>eudicotyledons</taxon>
        <taxon>Gunneridae</taxon>
        <taxon>Pentapetalae</taxon>
        <taxon>rosids</taxon>
        <taxon>fabids</taxon>
        <taxon>Cucurbitales</taxon>
        <taxon>Cucurbitaceae</taxon>
        <taxon>Benincaseae</taxon>
        <taxon>Cucumis</taxon>
    </lineage>
</organism>
<proteinExistence type="predicted"/>
<dbReference type="Pfam" id="PF17917">
    <property type="entry name" value="RT_RNaseH"/>
    <property type="match status" value="1"/>
</dbReference>
<name>A0A5D3BCB4_CUCMM</name>
<reference evidence="10 11" key="1">
    <citation type="submission" date="2019-08" db="EMBL/GenBank/DDBJ databases">
        <title>Draft genome sequences of two oriental melons (Cucumis melo L. var makuwa).</title>
        <authorList>
            <person name="Kwon S.-Y."/>
        </authorList>
    </citation>
    <scope>NUCLEOTIDE SEQUENCE [LARGE SCALE GENOMIC DNA]</scope>
    <source>
        <strain evidence="11">cv. Chang Bougi</strain>
        <strain evidence="10">cv. SW 3</strain>
        <tissue evidence="9">Leaf</tissue>
    </source>
</reference>
<dbReference type="OrthoDB" id="10055717at2759"/>
<keyword evidence="6" id="KW-0695">RNA-directed DNA polymerase</keyword>
<dbReference type="CDD" id="cd09274">
    <property type="entry name" value="RNase_HI_RT_Ty3"/>
    <property type="match status" value="1"/>
</dbReference>
<dbReference type="InterPro" id="IPR041373">
    <property type="entry name" value="RT_RNaseH"/>
</dbReference>
<gene>
    <name evidence="9" type="ORF">E5676_scaffold598G00310</name>
    <name evidence="8" type="ORF">E6C27_scaffold38G001870</name>
</gene>
<protein>
    <submittedName>
        <fullName evidence="9">Retrovirus-related Pol polyprotein from transposon 17.6</fullName>
    </submittedName>
</protein>
<evidence type="ECO:0000256" key="3">
    <source>
        <dbReference type="ARBA" id="ARBA00022722"/>
    </source>
</evidence>
<comment type="caution">
    <text evidence="9">The sequence shown here is derived from an EMBL/GenBank/DDBJ whole genome shotgun (WGS) entry which is preliminary data.</text>
</comment>
<sequence length="155" mass="17999">MATEGIVLRHKIFSAKLEVHPAEIDVVRAMLGQKKDKVIYLIYYVSKTLNDAQENYTTTKKELLIVVFAIEKFRSYIVIGSKVMVHSGHSTIRYLMAKKVTKLRLIRWVLLLQEFDLEIVHHNGIENQVANHLSRLNNEPFQCEKKEIEDGFSDE</sequence>
<dbReference type="EMBL" id="SSTD01018855">
    <property type="protein sequence ID" value="TYJ97472.1"/>
    <property type="molecule type" value="Genomic_DNA"/>
</dbReference>
<feature type="domain" description="Reverse transcriptase RNase H-like" evidence="7">
    <location>
        <begin position="25"/>
        <end position="115"/>
    </location>
</feature>
<evidence type="ECO:0000313" key="9">
    <source>
        <dbReference type="EMBL" id="TYJ97472.1"/>
    </source>
</evidence>
<dbReference type="STRING" id="1194695.A0A5D3BCB4"/>
<dbReference type="Proteomes" id="UP000321393">
    <property type="component" value="Unassembled WGS sequence"/>
</dbReference>
<evidence type="ECO:0000256" key="1">
    <source>
        <dbReference type="ARBA" id="ARBA00022679"/>
    </source>
</evidence>
<evidence type="ECO:0000256" key="4">
    <source>
        <dbReference type="ARBA" id="ARBA00022759"/>
    </source>
</evidence>
<evidence type="ECO:0000256" key="5">
    <source>
        <dbReference type="ARBA" id="ARBA00022801"/>
    </source>
</evidence>
<keyword evidence="5" id="KW-0378">Hydrolase</keyword>
<dbReference type="GO" id="GO:0016787">
    <property type="term" value="F:hydrolase activity"/>
    <property type="evidence" value="ECO:0007669"/>
    <property type="project" value="UniProtKB-KW"/>
</dbReference>
<keyword evidence="4" id="KW-0255">Endonuclease</keyword>
<evidence type="ECO:0000256" key="6">
    <source>
        <dbReference type="ARBA" id="ARBA00022918"/>
    </source>
</evidence>